<dbReference type="InterPro" id="IPR018201">
    <property type="entry name" value="Ketoacyl_synth_AS"/>
</dbReference>
<organism evidence="11 12">
    <name type="scientific">Allokutzneria albata</name>
    <name type="common">Kibdelosporangium albatum</name>
    <dbReference type="NCBI Taxonomy" id="211114"/>
    <lineage>
        <taxon>Bacteria</taxon>
        <taxon>Bacillati</taxon>
        <taxon>Actinomycetota</taxon>
        <taxon>Actinomycetes</taxon>
        <taxon>Pseudonocardiales</taxon>
        <taxon>Pseudonocardiaceae</taxon>
        <taxon>Allokutzneria</taxon>
    </lineage>
</organism>
<feature type="region of interest" description="N-terminal hotdog fold" evidence="7">
    <location>
        <begin position="884"/>
        <end position="1005"/>
    </location>
</feature>
<name>A0A1G9SNL3_ALLAB</name>
<evidence type="ECO:0000259" key="9">
    <source>
        <dbReference type="PROSITE" id="PS52004"/>
    </source>
</evidence>
<dbReference type="InterPro" id="IPR020841">
    <property type="entry name" value="PKS_Beta-ketoAc_synthase_dom"/>
</dbReference>
<dbReference type="GO" id="GO:0004312">
    <property type="term" value="F:fatty acid synthase activity"/>
    <property type="evidence" value="ECO:0007669"/>
    <property type="project" value="TreeGrafter"/>
</dbReference>
<dbReference type="InterPro" id="IPR036736">
    <property type="entry name" value="ACP-like_sf"/>
</dbReference>
<evidence type="ECO:0000313" key="11">
    <source>
        <dbReference type="EMBL" id="SDM36937.1"/>
    </source>
</evidence>
<keyword evidence="2" id="KW-0597">Phosphoprotein</keyword>
<dbReference type="SMART" id="SM00822">
    <property type="entry name" value="PKS_KR"/>
    <property type="match status" value="2"/>
</dbReference>
<dbReference type="SMART" id="SM00826">
    <property type="entry name" value="PKS_DH"/>
    <property type="match status" value="2"/>
</dbReference>
<dbReference type="InterPro" id="IPR049551">
    <property type="entry name" value="PKS_DH_C"/>
</dbReference>
<evidence type="ECO:0000256" key="3">
    <source>
        <dbReference type="ARBA" id="ARBA00022679"/>
    </source>
</evidence>
<dbReference type="InterPro" id="IPR006162">
    <property type="entry name" value="Ppantetheine_attach_site"/>
</dbReference>
<keyword evidence="1" id="KW-0596">Phosphopantetheine</keyword>
<dbReference type="SUPFAM" id="SSF55048">
    <property type="entry name" value="Probable ACP-binding domain of malonyl-CoA ACP transacylase"/>
    <property type="match status" value="2"/>
</dbReference>
<dbReference type="InterPro" id="IPR014030">
    <property type="entry name" value="Ketoacyl_synth_N"/>
</dbReference>
<dbReference type="InterPro" id="IPR049552">
    <property type="entry name" value="PKS_DH_N"/>
</dbReference>
<dbReference type="Pfam" id="PF08659">
    <property type="entry name" value="KR"/>
    <property type="match status" value="2"/>
</dbReference>
<feature type="domain" description="PKS/mFAS DH" evidence="10">
    <location>
        <begin position="2512"/>
        <end position="2778"/>
    </location>
</feature>
<dbReference type="InterPro" id="IPR050091">
    <property type="entry name" value="PKS_NRPS_Biosynth_Enz"/>
</dbReference>
<dbReference type="GO" id="GO:0031177">
    <property type="term" value="F:phosphopantetheine binding"/>
    <property type="evidence" value="ECO:0007669"/>
    <property type="project" value="InterPro"/>
</dbReference>
<dbReference type="InterPro" id="IPR016036">
    <property type="entry name" value="Malonyl_transacylase_ACP-bd"/>
</dbReference>
<dbReference type="STRING" id="211114.SAMN04489726_1282"/>
<dbReference type="InterPro" id="IPR020807">
    <property type="entry name" value="PKS_DH"/>
</dbReference>
<feature type="active site" description="Proton donor; for dehydratase activity" evidence="7">
    <location>
        <position position="2702"/>
    </location>
</feature>
<keyword evidence="3 11" id="KW-0808">Transferase</keyword>
<dbReference type="CDD" id="cd08956">
    <property type="entry name" value="KR_3_FAS_SDR_x"/>
    <property type="match status" value="2"/>
</dbReference>
<evidence type="ECO:0000256" key="6">
    <source>
        <dbReference type="ARBA" id="ARBA00023315"/>
    </source>
</evidence>
<dbReference type="Pfam" id="PF02801">
    <property type="entry name" value="Ketoacyl-synt_C"/>
    <property type="match status" value="2"/>
</dbReference>
<feature type="domain" description="Ketosynthase family 3 (KS3)" evidence="9">
    <location>
        <begin position="30"/>
        <end position="455"/>
    </location>
</feature>
<dbReference type="PANTHER" id="PTHR43775">
    <property type="entry name" value="FATTY ACID SYNTHASE"/>
    <property type="match status" value="1"/>
</dbReference>
<evidence type="ECO:0000256" key="7">
    <source>
        <dbReference type="PROSITE-ProRule" id="PRU01363"/>
    </source>
</evidence>
<dbReference type="InterPro" id="IPR014031">
    <property type="entry name" value="Ketoacyl_synth_C"/>
</dbReference>
<keyword evidence="12" id="KW-1185">Reference proteome</keyword>
<evidence type="ECO:0000259" key="10">
    <source>
        <dbReference type="PROSITE" id="PS52019"/>
    </source>
</evidence>
<feature type="region of interest" description="C-terminal hotdog fold" evidence="7">
    <location>
        <begin position="2643"/>
        <end position="2778"/>
    </location>
</feature>
<dbReference type="SUPFAM" id="SSF53901">
    <property type="entry name" value="Thiolase-like"/>
    <property type="match status" value="2"/>
</dbReference>
<dbReference type="Gene3D" id="1.10.1200.10">
    <property type="entry name" value="ACP-like"/>
    <property type="match status" value="2"/>
</dbReference>
<dbReference type="GO" id="GO:0006633">
    <property type="term" value="P:fatty acid biosynthetic process"/>
    <property type="evidence" value="ECO:0007669"/>
    <property type="project" value="InterPro"/>
</dbReference>
<dbReference type="PROSITE" id="PS52004">
    <property type="entry name" value="KS3_2"/>
    <property type="match status" value="2"/>
</dbReference>
<reference evidence="11 12" key="1">
    <citation type="submission" date="2016-10" db="EMBL/GenBank/DDBJ databases">
        <authorList>
            <person name="de Groot N.N."/>
        </authorList>
    </citation>
    <scope>NUCLEOTIDE SEQUENCE [LARGE SCALE GENOMIC DNA]</scope>
    <source>
        <strain evidence="11 12">DSM 44149</strain>
    </source>
</reference>
<feature type="domain" description="PKS/mFAS DH" evidence="10">
    <location>
        <begin position="884"/>
        <end position="1151"/>
    </location>
</feature>
<dbReference type="FunFam" id="1.10.1200.10:FF:000007">
    <property type="entry name" value="Probable polyketide synthase pks17"/>
    <property type="match status" value="2"/>
</dbReference>
<evidence type="ECO:0000256" key="5">
    <source>
        <dbReference type="ARBA" id="ARBA00023268"/>
    </source>
</evidence>
<dbReference type="SUPFAM" id="SSF52151">
    <property type="entry name" value="FabD/lysophospholipase-like"/>
    <property type="match status" value="2"/>
</dbReference>
<dbReference type="CDD" id="cd00833">
    <property type="entry name" value="PKS"/>
    <property type="match status" value="2"/>
</dbReference>
<dbReference type="InterPro" id="IPR036291">
    <property type="entry name" value="NAD(P)-bd_dom_sf"/>
</dbReference>
<dbReference type="Pfam" id="PF14765">
    <property type="entry name" value="PS-DH"/>
    <property type="match status" value="2"/>
</dbReference>
<dbReference type="FunFam" id="3.40.47.10:FF:000019">
    <property type="entry name" value="Polyketide synthase type I"/>
    <property type="match status" value="2"/>
</dbReference>
<dbReference type="Gene3D" id="3.40.50.720">
    <property type="entry name" value="NAD(P)-binding Rossmann-like Domain"/>
    <property type="match status" value="2"/>
</dbReference>
<dbReference type="InterPro" id="IPR001227">
    <property type="entry name" value="Ac_transferase_dom_sf"/>
</dbReference>
<evidence type="ECO:0000256" key="4">
    <source>
        <dbReference type="ARBA" id="ARBA00022737"/>
    </source>
</evidence>
<dbReference type="InterPro" id="IPR057326">
    <property type="entry name" value="KR_dom"/>
</dbReference>
<dbReference type="InterPro" id="IPR020806">
    <property type="entry name" value="PKS_PP-bd"/>
</dbReference>
<dbReference type="InterPro" id="IPR049900">
    <property type="entry name" value="PKS_mFAS_DH"/>
</dbReference>
<dbReference type="Gene3D" id="3.40.366.10">
    <property type="entry name" value="Malonyl-Coenzyme A Acyl Carrier Protein, domain 2"/>
    <property type="match status" value="2"/>
</dbReference>
<feature type="active site" description="Proton acceptor; for dehydratase activity" evidence="7">
    <location>
        <position position="916"/>
    </location>
</feature>
<dbReference type="eggNOG" id="COG3321">
    <property type="taxonomic scope" value="Bacteria"/>
</dbReference>
<dbReference type="Gene3D" id="3.40.47.10">
    <property type="match status" value="2"/>
</dbReference>
<dbReference type="Pfam" id="PF22953">
    <property type="entry name" value="SpnB_Rossmann"/>
    <property type="match status" value="2"/>
</dbReference>
<dbReference type="InterPro" id="IPR016039">
    <property type="entry name" value="Thiolase-like"/>
</dbReference>
<evidence type="ECO:0000256" key="1">
    <source>
        <dbReference type="ARBA" id="ARBA00022450"/>
    </source>
</evidence>
<dbReference type="PROSITE" id="PS00606">
    <property type="entry name" value="KS3_1"/>
    <property type="match status" value="2"/>
</dbReference>
<dbReference type="PANTHER" id="PTHR43775:SF51">
    <property type="entry name" value="INACTIVE PHENOLPHTHIOCEROL SYNTHESIS POLYKETIDE SYNTHASE TYPE I PKS1-RELATED"/>
    <property type="match status" value="1"/>
</dbReference>
<sequence length="3337" mass="349594">MSNQESRLLDALRTSVKETERLRRQIAAAAEPVAVVSMSCRYPGGVRSPEDLWRLVSTGTDAIGGFPADRGWDLDGLFSDDPARPGRSAVREGGFLEEAAEFDAEFFGISPREATTMDPQQRLLLETSWEAFERAGIDPASVRGSRTGVFAGIMVSGYGMREISVPGAAGEYEGHIGNGSAGSITSGRISYTFGLEGPALTVDTACSSSLVAIHLAIQSLRRGECSLALAGGASVMAIPALFVEYSKQGALALDGRCKSFSSDADGTNGSEGVGIVLLERLSDAQRNGHPVLAVIRGSAINQDGASNGLTAPNGPSQQRVIRAALADAGLSTSDIDAVEAHGTGTRLGDPIEAQALIATYGQDRSTPLYLGSLKSNIGHTQAAAGVGGVIKMVQAMRHGILPKTLHVEQPTPQVDWSAGAVTLLTEQLPWDAEIRRAGVSSFGVSGTNAHVVLEQAPDASVEDVEQHDGPVPLVLSARGFPALREQAARLVTALDAGLSAVDAAWTLTSRSSMEHRAVAMGVEGLRALAEDKPSAAVVKGVAEASGAVFVFPGQGSQWVGMAVELLESPVFASRMAECAAALREFADWDLFEVLSDAEALERVDVVQPALFAVMVSLASLWRSRGVEPAVVVGHSQGEIAAACVAGALSLRDAARVVVLRSRAIRASLAGRGGMVSVPVPASEITGDVSIAAVNGPSSTVVSGDQTALDEVLARWDRAKRIPVDYASHSPQVEALREELAEALARIEPRTASIPFFSTVTGDYVDGSELNAEYWYENLRQTVRFNDAVNALEGHVFIECSPHPVLVPALDAPVVGTLRRDDGGTERFLTSVAEAHVLGASADWTTVVRGRRVHLPTYPFQRRRYWLDGGNAADVASAGLESVDHPLLGAAVPLAASAGYVFTSKVSVHTHPWLADHVVRGEILVPGTAFVEWALRAGDETGCQLVEELVLVAPLVLPSSGTVQVQVTVTAPGGTGRRDLTVHARSGVGDWVLHATATLVPASDPVVDDLVPWPPSDADHVDTEGFYGRLATTGLAYGTSFQGVRAAWKRGDDLFVDVEPGSDLTAAGFGLHPAVLDAAVHAAGLTAELGAPKLPFLWSGITLHATGATAVRVRITSLGNDSFAVLVADSQGLPVLTVDSLSVRQVDISRTTAPDNLYRPVWTEVVPVDGKSPSAMVFDGDLSKVVGVDLVFVRVDEESARKATADALHLMQTWLSDERFATARLVFVTGSDAAGAAVRGLARSAQAEHPGRLLLIEHDGPLDVGALVRACSVGEPVLALRDGKVFAQRVDPVRDNLIAPEWGSEDTVLVTGGTGTLGAAVARHLAAAGVGRLLLVSRRGPAAPGAEALVADLEGTEVTVVAADLADRDAVAALLEAHPATAVVHCAGALDDGLIESLTPERIDAVFQSKVDAAVHLHELTSDLKAFVLFSSAAGMFGTPGQGNYAAANAFLDALAAERHARGLPATSIAWGFWAETSELTAQLSENDRRRMAGSGVLPLTTEQGLALFDAAVALGEPTVVAVRLDRSVLRARAEAGNLPAPLRGLVPRARRVASEGRLASVPAAQRRGMLLAAVLAETAAVLGYRPDQVQADRDFKRLGFDSLTAVELRNRLSALTGLRLPATLVFDHPTPNALVEFLLGGFEPAEQEEVRATTDEPIAIVAMSCRYPGGVGSPEDLWSLVSQGRDAIGPFPTDRGWDLAELFDDDPEHIGRSYVRVGGFLDGAGEFDAEFFGISPREAVTMDPQQRLLLETSWEALERAGIDPASVRGSRTGVFTGVMAGGYGLRQMITPGGAGEHEGYLANGSSVSVASGRISYTFGFEGPAMTVDTACSSSLVAIHLAVQSLRRGESSLALAGGVSVMSTPSFFVEYSRQRGLAPDGRCKSFGAGADGTAGSEGVGMLLLERLSDARRNGHPVLAVVRGSAVNQDGASNGLTAPNGPSQQRVIRAALTDAGLSTSDIDVVEAHGTGTRLGDPIEAQAVIATYGQDRATPVYLGSLKSNIGHAQAAAGVGGVIKMVQAMRHGLLPKTLHVTEPTPEVDWSEGAVSLLTEEAAWPSSARRRAGVSSFGVSGTNAHVILEHADEEPASVVVERSQHVWPVSARDAVALRAQARRLLEIEAEPADVAWSLATTRSVMEHRAVVLGDLQAGLTALADGSESPAVVRGRAADRGAAFVFPGQGSQWVGMAVELLESPIFASRMAECAAALREFADWDLFEVLSDAEALQRVDVVQPVLFAVMVSLAALWRSYGVEPAVVIGHSQGEIAAACVAGALSLRDAARVVVLRSKAIRSSLAGRGGMVSVPVPVSEISGDVSIAAVNGPSLTVVAGDPAALDGVLARWDRAKRIPVDYASHSAQVEEIRDELLDALASIAPQETSTPFFSTVTCEYLPGSALNAEYWYENLRQTVRFNDAVNALDGHVFIECSPHPVLIPALDTAAVGTLRRDEGGMDRFVRSLAEAHVHGVHVDWRALLGGGRRVDLPTYPFQRRHYWLDNPVSTRLDAAGLGMTSVEHPLLGAAVALPGTGGFLFTSRLSLDTHPWLADHAVHGAALLPGTAFVELAVQAGAFAGADVLDELTLHAPLVLPAEGGVRVRVLVGADQQVSVYSLPDGLPEDSEWVLHAGGTLVIGAERAEQLDEWPPREASEVDIARLYESLAEKGFQYGPVFQGLRAVWRRGEEVFAEAVLPQGEATGSYGLHPALFDAALHAAVVGEDGPSTPKLPFSWSGVALHAPAGDAVRVRIAPSGPESLSVDLYSASGALVASVASVVARPLSEDLLSGLRTTDSLFRLNWVPVATPARSSEVVVGRDLPDETSPVVAVEVSTVVSALDLVQRWLADARYAESRLAVLTRGAEDDPALAAVWGLLRSAQTEHPDRFVLVDLPDGDSTLVGAAVATGEPQVAVRDGKLFALRLARAGAAARLPEFDPEGTVLVTGGSGGLGRLVTRHLVTEHGVRRVLVVSRRGADAPGAAELAAELGDAVTFAACDVADRDGLSALLSGVKLTGVVHAAGVLDDGVVESLTPERLDTVFRSKVDAALHLDELTRDQDLAAFVLFSSAAGVFGGPGQCNYAAANAALDALATRRRTAGLPAVSLAWGMWAQASDMAGDLGSDDSRRLMARGGVLPLSPEQGLALLDASLAHDEAVLVPARLDLGVASSPLLRGLVRRRALVADMAQDLSGLPVAKREQVLTDLVHTHVAAVLGHESGAAIDPEKPFKDLGFDSLTAVELRNRLAAATGLRLPATLVFERPTPADLSAFLLDRLVGSAPGAAEASLADLDRLDDVLGSLDDGDSGRAALIARVRALLARHSGDGGDGRQAVADASDEEMFALIDSEIGA</sequence>
<evidence type="ECO:0000313" key="12">
    <source>
        <dbReference type="Proteomes" id="UP000183376"/>
    </source>
</evidence>
<dbReference type="InterPro" id="IPR014043">
    <property type="entry name" value="Acyl_transferase_dom"/>
</dbReference>
<dbReference type="SMART" id="SM00827">
    <property type="entry name" value="PKS_AT"/>
    <property type="match status" value="2"/>
</dbReference>
<dbReference type="Proteomes" id="UP000183376">
    <property type="component" value="Chromosome I"/>
</dbReference>
<dbReference type="GO" id="GO:0004315">
    <property type="term" value="F:3-oxoacyl-[acyl-carrier-protein] synthase activity"/>
    <property type="evidence" value="ECO:0007669"/>
    <property type="project" value="InterPro"/>
</dbReference>
<dbReference type="InterPro" id="IPR016035">
    <property type="entry name" value="Acyl_Trfase/lysoPLipase"/>
</dbReference>
<keyword evidence="6" id="KW-0012">Acyltransferase</keyword>
<feature type="region of interest" description="N-terminal hotdog fold" evidence="7">
    <location>
        <begin position="2512"/>
        <end position="2632"/>
    </location>
</feature>
<dbReference type="PROSITE" id="PS00012">
    <property type="entry name" value="PHOSPHOPANTETHEINE"/>
    <property type="match status" value="2"/>
</dbReference>
<dbReference type="Pfam" id="PF21089">
    <property type="entry name" value="PKS_DH_N"/>
    <property type="match status" value="2"/>
</dbReference>
<dbReference type="SMART" id="SM00823">
    <property type="entry name" value="PKS_PP"/>
    <property type="match status" value="2"/>
</dbReference>
<proteinExistence type="predicted"/>
<dbReference type="InterPro" id="IPR042104">
    <property type="entry name" value="PKS_dehydratase_sf"/>
</dbReference>
<dbReference type="PROSITE" id="PS50075">
    <property type="entry name" value="CARRIER"/>
    <property type="match status" value="2"/>
</dbReference>
<gene>
    <name evidence="11" type="ORF">SAMN04489726_1282</name>
</gene>
<dbReference type="EMBL" id="LT629701">
    <property type="protein sequence ID" value="SDM36937.1"/>
    <property type="molecule type" value="Genomic_DNA"/>
</dbReference>
<protein>
    <submittedName>
        <fullName evidence="11">Acyl transferase domain-containing protein</fullName>
    </submittedName>
</protein>
<keyword evidence="4" id="KW-0677">Repeat</keyword>
<feature type="active site" description="Proton acceptor; for dehydratase activity" evidence="7">
    <location>
        <position position="2544"/>
    </location>
</feature>
<dbReference type="Pfam" id="PF00550">
    <property type="entry name" value="PP-binding"/>
    <property type="match status" value="2"/>
</dbReference>
<dbReference type="Pfam" id="PF00109">
    <property type="entry name" value="ketoacyl-synt"/>
    <property type="match status" value="2"/>
</dbReference>
<dbReference type="InterPro" id="IPR055123">
    <property type="entry name" value="SpnB-like_Rossmann"/>
</dbReference>
<dbReference type="InterPro" id="IPR009081">
    <property type="entry name" value="PP-bd_ACP"/>
</dbReference>
<dbReference type="PROSITE" id="PS52019">
    <property type="entry name" value="PKS_MFAS_DH"/>
    <property type="match status" value="2"/>
</dbReference>
<dbReference type="InterPro" id="IPR013968">
    <property type="entry name" value="PKS_KR"/>
</dbReference>
<dbReference type="InterPro" id="IPR032821">
    <property type="entry name" value="PKS_assoc"/>
</dbReference>
<feature type="active site" description="Proton donor; for dehydratase activity" evidence="7">
    <location>
        <position position="1076"/>
    </location>
</feature>
<accession>A0A1G9SNL3</accession>
<feature type="region of interest" description="C-terminal hotdog fold" evidence="7">
    <location>
        <begin position="1017"/>
        <end position="1151"/>
    </location>
</feature>
<dbReference type="Gene3D" id="3.10.129.110">
    <property type="entry name" value="Polyketide synthase dehydratase"/>
    <property type="match status" value="2"/>
</dbReference>
<feature type="domain" description="Carrier" evidence="8">
    <location>
        <begin position="3187"/>
        <end position="3262"/>
    </location>
</feature>
<feature type="domain" description="Carrier" evidence="8">
    <location>
        <begin position="1565"/>
        <end position="1642"/>
    </location>
</feature>
<dbReference type="SMART" id="SM01294">
    <property type="entry name" value="PKS_PP_betabranch"/>
    <property type="match status" value="2"/>
</dbReference>
<keyword evidence="5" id="KW-0511">Multifunctional enzyme</keyword>
<evidence type="ECO:0000259" key="8">
    <source>
        <dbReference type="PROSITE" id="PS50075"/>
    </source>
</evidence>
<dbReference type="SUPFAM" id="SSF51735">
    <property type="entry name" value="NAD(P)-binding Rossmann-fold domains"/>
    <property type="match status" value="4"/>
</dbReference>
<dbReference type="Pfam" id="PF16197">
    <property type="entry name" value="KAsynt_C_assoc"/>
    <property type="match status" value="2"/>
</dbReference>
<evidence type="ECO:0000256" key="2">
    <source>
        <dbReference type="ARBA" id="ARBA00022553"/>
    </source>
</evidence>
<dbReference type="Gene3D" id="3.30.70.3290">
    <property type="match status" value="2"/>
</dbReference>
<dbReference type="SUPFAM" id="SSF47336">
    <property type="entry name" value="ACP-like"/>
    <property type="match status" value="2"/>
</dbReference>
<dbReference type="SMART" id="SM00825">
    <property type="entry name" value="PKS_KS"/>
    <property type="match status" value="2"/>
</dbReference>
<feature type="domain" description="Ketosynthase family 3 (KS3)" evidence="9">
    <location>
        <begin position="1655"/>
        <end position="2081"/>
    </location>
</feature>
<dbReference type="Pfam" id="PF00698">
    <property type="entry name" value="Acyl_transf_1"/>
    <property type="match status" value="2"/>
</dbReference>